<organism evidence="5 6">
    <name type="scientific">Lysinibacter cavernae</name>
    <dbReference type="NCBI Taxonomy" id="1640652"/>
    <lineage>
        <taxon>Bacteria</taxon>
        <taxon>Bacillati</taxon>
        <taxon>Actinomycetota</taxon>
        <taxon>Actinomycetes</taxon>
        <taxon>Micrococcales</taxon>
        <taxon>Microbacteriaceae</taxon>
        <taxon>Lysinibacter</taxon>
    </lineage>
</organism>
<dbReference type="EMBL" id="JAAMOX010000001">
    <property type="protein sequence ID" value="NIH53822.1"/>
    <property type="molecule type" value="Genomic_DNA"/>
</dbReference>
<dbReference type="SUPFAM" id="SSF53850">
    <property type="entry name" value="Periplasmic binding protein-like II"/>
    <property type="match status" value="1"/>
</dbReference>
<evidence type="ECO:0000313" key="5">
    <source>
        <dbReference type="EMBL" id="NIH53822.1"/>
    </source>
</evidence>
<dbReference type="AlphaFoldDB" id="A0A7X5R1P8"/>
<evidence type="ECO:0000256" key="2">
    <source>
        <dbReference type="ARBA" id="ARBA00022448"/>
    </source>
</evidence>
<dbReference type="GO" id="GO:0042956">
    <property type="term" value="P:maltodextrin transmembrane transport"/>
    <property type="evidence" value="ECO:0007669"/>
    <property type="project" value="TreeGrafter"/>
</dbReference>
<keyword evidence="3 4" id="KW-0732">Signal</keyword>
<dbReference type="Proteomes" id="UP000541033">
    <property type="component" value="Unassembled WGS sequence"/>
</dbReference>
<gene>
    <name evidence="5" type="ORF">FHX76_001690</name>
</gene>
<dbReference type="GO" id="GO:0055052">
    <property type="term" value="C:ATP-binding cassette (ABC) transporter complex, substrate-binding subunit-containing"/>
    <property type="evidence" value="ECO:0007669"/>
    <property type="project" value="TreeGrafter"/>
</dbReference>
<keyword evidence="6" id="KW-1185">Reference proteome</keyword>
<sequence>MKRTIRMAAVATAAVTTLVLSGCGFGGGSDNSSGDSGSSATTLNLLVPTYSDSTKGLWEDVISGFEAKNKDITVKLQVESWDNINDVVKTKVQGNAAPDILNIDAFAGFAADDLLYKASDVVSKETLDDFQPSFAKNASIDGTQYGLPMIASARAMFYNKDLMTQAGVAEVPTTWDELLEASKKVQALGNGTYGYGLPLGSEEAQAETAVWFYGGGGGYGDAEELTINSDKNIAAATEMQKFVNEGATQPDTGSSDRTPLMNVFIQGKIGFMIGLPPTVGEIEKKAPDLNYGIAPIATEDASPMTLGVADHLMAFKNDGSKQEAITKFLDYYYSADVYVPWVKAEGFLPTTISGSDALSGEEKLKSFLEVLPGAVFYPSTNPNWTAASDAIKTNIGQIGQGKDPAEVLNTIQAAAE</sequence>
<evidence type="ECO:0000313" key="6">
    <source>
        <dbReference type="Proteomes" id="UP000541033"/>
    </source>
</evidence>
<keyword evidence="5" id="KW-0762">Sugar transport</keyword>
<feature type="chain" id="PRO_5039153603" evidence="4">
    <location>
        <begin position="22"/>
        <end position="416"/>
    </location>
</feature>
<feature type="signal peptide" evidence="4">
    <location>
        <begin position="1"/>
        <end position="21"/>
    </location>
</feature>
<dbReference type="PANTHER" id="PTHR30061">
    <property type="entry name" value="MALTOSE-BINDING PERIPLASMIC PROTEIN"/>
    <property type="match status" value="1"/>
</dbReference>
<proteinExistence type="inferred from homology"/>
<evidence type="ECO:0000256" key="4">
    <source>
        <dbReference type="SAM" id="SignalP"/>
    </source>
</evidence>
<evidence type="ECO:0000256" key="1">
    <source>
        <dbReference type="ARBA" id="ARBA00008520"/>
    </source>
</evidence>
<accession>A0A7X5R1P8</accession>
<evidence type="ECO:0000256" key="3">
    <source>
        <dbReference type="ARBA" id="ARBA00022729"/>
    </source>
</evidence>
<comment type="caution">
    <text evidence="5">The sequence shown here is derived from an EMBL/GenBank/DDBJ whole genome shotgun (WGS) entry which is preliminary data.</text>
</comment>
<dbReference type="InterPro" id="IPR006059">
    <property type="entry name" value="SBP"/>
</dbReference>
<dbReference type="GO" id="GO:1901982">
    <property type="term" value="F:maltose binding"/>
    <property type="evidence" value="ECO:0007669"/>
    <property type="project" value="TreeGrafter"/>
</dbReference>
<dbReference type="GO" id="GO:0015768">
    <property type="term" value="P:maltose transport"/>
    <property type="evidence" value="ECO:0007669"/>
    <property type="project" value="TreeGrafter"/>
</dbReference>
<dbReference type="PROSITE" id="PS51257">
    <property type="entry name" value="PROKAR_LIPOPROTEIN"/>
    <property type="match status" value="1"/>
</dbReference>
<dbReference type="PANTHER" id="PTHR30061:SF50">
    <property type="entry name" value="MALTOSE_MALTODEXTRIN-BINDING PERIPLASMIC PROTEIN"/>
    <property type="match status" value="1"/>
</dbReference>
<dbReference type="RefSeq" id="WP_167149752.1">
    <property type="nucleotide sequence ID" value="NZ_JAAMOX010000001.1"/>
</dbReference>
<reference evidence="5 6" key="1">
    <citation type="submission" date="2020-02" db="EMBL/GenBank/DDBJ databases">
        <title>Sequencing the genomes of 1000 actinobacteria strains.</title>
        <authorList>
            <person name="Klenk H.-P."/>
        </authorList>
    </citation>
    <scope>NUCLEOTIDE SEQUENCE [LARGE SCALE GENOMIC DNA]</scope>
    <source>
        <strain evidence="5 6">DSM 27960</strain>
    </source>
</reference>
<dbReference type="Pfam" id="PF01547">
    <property type="entry name" value="SBP_bac_1"/>
    <property type="match status" value="1"/>
</dbReference>
<dbReference type="Gene3D" id="3.40.190.10">
    <property type="entry name" value="Periplasmic binding protein-like II"/>
    <property type="match status" value="2"/>
</dbReference>
<keyword evidence="2" id="KW-0813">Transport</keyword>
<comment type="similarity">
    <text evidence="1">Belongs to the bacterial solute-binding protein 1 family.</text>
</comment>
<name>A0A7X5R1P8_9MICO</name>
<protein>
    <submittedName>
        <fullName evidence="5">Multiple sugar transport system substrate-binding protein</fullName>
    </submittedName>
</protein>